<evidence type="ECO:0000256" key="4">
    <source>
        <dbReference type="ARBA" id="ARBA00023136"/>
    </source>
</evidence>
<feature type="region of interest" description="Disordered" evidence="5">
    <location>
        <begin position="403"/>
        <end position="424"/>
    </location>
</feature>
<reference evidence="8 9" key="1">
    <citation type="submission" date="2019-09" db="EMBL/GenBank/DDBJ databases">
        <title>Pimelobacter sp. isolated from Paulinella.</title>
        <authorList>
            <person name="Jeong S.E."/>
        </authorList>
    </citation>
    <scope>NUCLEOTIDE SEQUENCE [LARGE SCALE GENOMIC DNA]</scope>
    <source>
        <strain evidence="8 9">Pch-N</strain>
    </source>
</reference>
<evidence type="ECO:0000259" key="7">
    <source>
        <dbReference type="PROSITE" id="PS50850"/>
    </source>
</evidence>
<dbReference type="InterPro" id="IPR011701">
    <property type="entry name" value="MFS"/>
</dbReference>
<dbReference type="SUPFAM" id="SSF103473">
    <property type="entry name" value="MFS general substrate transporter"/>
    <property type="match status" value="1"/>
</dbReference>
<feature type="transmembrane region" description="Helical" evidence="6">
    <location>
        <begin position="46"/>
        <end position="66"/>
    </location>
</feature>
<protein>
    <submittedName>
        <fullName evidence="8">MFS transporter</fullName>
    </submittedName>
</protein>
<feature type="transmembrane region" description="Helical" evidence="6">
    <location>
        <begin position="78"/>
        <end position="98"/>
    </location>
</feature>
<evidence type="ECO:0000313" key="8">
    <source>
        <dbReference type="EMBL" id="KAB2812524.1"/>
    </source>
</evidence>
<dbReference type="GO" id="GO:0005886">
    <property type="term" value="C:plasma membrane"/>
    <property type="evidence" value="ECO:0007669"/>
    <property type="project" value="UniProtKB-SubCell"/>
</dbReference>
<feature type="transmembrane region" description="Helical" evidence="6">
    <location>
        <begin position="309"/>
        <end position="333"/>
    </location>
</feature>
<feature type="domain" description="Major facilitator superfamily (MFS) profile" evidence="7">
    <location>
        <begin position="223"/>
        <end position="424"/>
    </location>
</feature>
<comment type="subcellular location">
    <subcellularLocation>
        <location evidence="1">Cell membrane</location>
        <topology evidence="1">Multi-pass membrane protein</topology>
    </subcellularLocation>
</comment>
<dbReference type="AlphaFoldDB" id="A0A7J5E3K4"/>
<evidence type="ECO:0000256" key="2">
    <source>
        <dbReference type="ARBA" id="ARBA00022692"/>
    </source>
</evidence>
<dbReference type="RefSeq" id="WP_151579877.1">
    <property type="nucleotide sequence ID" value="NZ_WBVM01000001.1"/>
</dbReference>
<organism evidence="8 9">
    <name type="scientific">Nocardioides simplex</name>
    <name type="common">Arthrobacter simplex</name>
    <dbReference type="NCBI Taxonomy" id="2045"/>
    <lineage>
        <taxon>Bacteria</taxon>
        <taxon>Bacillati</taxon>
        <taxon>Actinomycetota</taxon>
        <taxon>Actinomycetes</taxon>
        <taxon>Propionibacteriales</taxon>
        <taxon>Nocardioidaceae</taxon>
        <taxon>Pimelobacter</taxon>
    </lineage>
</organism>
<dbReference type="EMBL" id="WBVM01000001">
    <property type="protein sequence ID" value="KAB2812524.1"/>
    <property type="molecule type" value="Genomic_DNA"/>
</dbReference>
<dbReference type="InterPro" id="IPR036259">
    <property type="entry name" value="MFS_trans_sf"/>
</dbReference>
<evidence type="ECO:0000256" key="6">
    <source>
        <dbReference type="SAM" id="Phobius"/>
    </source>
</evidence>
<dbReference type="InterPro" id="IPR020846">
    <property type="entry name" value="MFS_dom"/>
</dbReference>
<keyword evidence="3 6" id="KW-1133">Transmembrane helix</keyword>
<gene>
    <name evidence="8" type="ORF">F9L07_12250</name>
</gene>
<dbReference type="GO" id="GO:0022857">
    <property type="term" value="F:transmembrane transporter activity"/>
    <property type="evidence" value="ECO:0007669"/>
    <property type="project" value="InterPro"/>
</dbReference>
<feature type="transmembrane region" description="Helical" evidence="6">
    <location>
        <begin position="223"/>
        <end position="248"/>
    </location>
</feature>
<dbReference type="PANTHER" id="PTHR23542:SF1">
    <property type="entry name" value="MAJOR FACILITATOR SUPERFAMILY (MFS) PROFILE DOMAIN-CONTAINING PROTEIN"/>
    <property type="match status" value="1"/>
</dbReference>
<feature type="transmembrane region" description="Helical" evidence="6">
    <location>
        <begin position="287"/>
        <end position="303"/>
    </location>
</feature>
<feature type="transmembrane region" description="Helical" evidence="6">
    <location>
        <begin position="150"/>
        <end position="171"/>
    </location>
</feature>
<dbReference type="Gene3D" id="1.20.1250.20">
    <property type="entry name" value="MFS general substrate transporter like domains"/>
    <property type="match status" value="1"/>
</dbReference>
<feature type="transmembrane region" description="Helical" evidence="6">
    <location>
        <begin position="104"/>
        <end position="121"/>
    </location>
</feature>
<feature type="transmembrane region" description="Helical" evidence="6">
    <location>
        <begin position="21"/>
        <end position="40"/>
    </location>
</feature>
<keyword evidence="2 6" id="KW-0812">Transmembrane</keyword>
<sequence>MPAHAPSLVRATGASYFPIALVARLPYAMMVVGVLTLVVAGRDSLAFGGLNSAVVGLGAACVGPLLGAAADRFGQRRVLLASGVASATALALMAWVVYSPLPGAAVLAVAFLVGASAPQIAPMSRSRLVQIIGSKVAPGRRSRTFDATMAYESAADEIVFIIGPFVVGLLGTTLDPWAPVAGAAVLTLVFVSAFALHPSAAVAERHGEQALPAAPARELTRPALLAVVAGIFGVGLFFGAMLTSLTSFMGDHGSAASAGLVYGVMGIGSATLALSVALFPKAFTLRARWLVFGATMLAGALLLPLASSVLQMCLFLLVIGCGIGPTMVTQYSLGAHRSPAGRSATVMTILGSAVIVGQSAASAVTGNLADRFGTDAALVMPIAAAAVVVLAGVANWVLSPAPAGGQSPSTTMVTPPLANAGTSA</sequence>
<dbReference type="PANTHER" id="PTHR23542">
    <property type="match status" value="1"/>
</dbReference>
<feature type="transmembrane region" description="Helical" evidence="6">
    <location>
        <begin position="345"/>
        <end position="364"/>
    </location>
</feature>
<evidence type="ECO:0000256" key="1">
    <source>
        <dbReference type="ARBA" id="ARBA00004651"/>
    </source>
</evidence>
<dbReference type="Proteomes" id="UP000449906">
    <property type="component" value="Unassembled WGS sequence"/>
</dbReference>
<feature type="transmembrane region" description="Helical" evidence="6">
    <location>
        <begin position="177"/>
        <end position="202"/>
    </location>
</feature>
<feature type="transmembrane region" description="Helical" evidence="6">
    <location>
        <begin position="260"/>
        <end position="280"/>
    </location>
</feature>
<evidence type="ECO:0000256" key="5">
    <source>
        <dbReference type="SAM" id="MobiDB-lite"/>
    </source>
</evidence>
<evidence type="ECO:0000313" key="9">
    <source>
        <dbReference type="Proteomes" id="UP000449906"/>
    </source>
</evidence>
<name>A0A7J5E3K4_NOCSI</name>
<evidence type="ECO:0000256" key="3">
    <source>
        <dbReference type="ARBA" id="ARBA00022989"/>
    </source>
</evidence>
<comment type="caution">
    <text evidence="8">The sequence shown here is derived from an EMBL/GenBank/DDBJ whole genome shotgun (WGS) entry which is preliminary data.</text>
</comment>
<dbReference type="Pfam" id="PF07690">
    <property type="entry name" value="MFS_1"/>
    <property type="match status" value="1"/>
</dbReference>
<dbReference type="PROSITE" id="PS50850">
    <property type="entry name" value="MFS"/>
    <property type="match status" value="1"/>
</dbReference>
<accession>A0A7J5E3K4</accession>
<feature type="transmembrane region" description="Helical" evidence="6">
    <location>
        <begin position="376"/>
        <end position="398"/>
    </location>
</feature>
<keyword evidence="4 6" id="KW-0472">Membrane</keyword>
<proteinExistence type="predicted"/>